<protein>
    <recommendedName>
        <fullName evidence="3">DUF2203 domain-containing protein</fullName>
    </recommendedName>
</protein>
<dbReference type="AlphaFoldDB" id="A0A2R6A5Z1"/>
<dbReference type="InterPro" id="IPR018699">
    <property type="entry name" value="DUF2203"/>
</dbReference>
<evidence type="ECO:0000313" key="2">
    <source>
        <dbReference type="Proteomes" id="UP000240880"/>
    </source>
</evidence>
<dbReference type="EMBL" id="NEXC01000175">
    <property type="protein sequence ID" value="PSN81723.1"/>
    <property type="molecule type" value="Genomic_DNA"/>
</dbReference>
<sequence length="158" mass="18380">MRRFRAKDKLYQKVERLHRVEKVYFTPEKANEILPRVKSLMERIIQKQVEVDSIRDEIENLGNSGSSTRVYISKVAQLKALSSELAELISELNSMGCLLKDIEMGLVDFPAIRLGEEVYLCWRIGEEKVDHWHSLYEGYAGRKKVFADEFIDVNELNS</sequence>
<evidence type="ECO:0000313" key="1">
    <source>
        <dbReference type="EMBL" id="PSN81723.1"/>
    </source>
</evidence>
<organism evidence="1 2">
    <name type="scientific">Candidatus Marsarchaeota G1 archaeon OSP_D</name>
    <dbReference type="NCBI Taxonomy" id="1978155"/>
    <lineage>
        <taxon>Archaea</taxon>
        <taxon>Candidatus Marsarchaeota</taxon>
        <taxon>Candidatus Marsarchaeota group 1</taxon>
    </lineage>
</organism>
<proteinExistence type="predicted"/>
<comment type="caution">
    <text evidence="1">The sequence shown here is derived from an EMBL/GenBank/DDBJ whole genome shotgun (WGS) entry which is preliminary data.</text>
</comment>
<dbReference type="Pfam" id="PF09969">
    <property type="entry name" value="DUF2203"/>
    <property type="match status" value="1"/>
</dbReference>
<evidence type="ECO:0008006" key="3">
    <source>
        <dbReference type="Google" id="ProtNLM"/>
    </source>
</evidence>
<dbReference type="PIRSF" id="PIRSF016498">
    <property type="entry name" value="UCP016498"/>
    <property type="match status" value="1"/>
</dbReference>
<name>A0A2R6A5Z1_9ARCH</name>
<gene>
    <name evidence="1" type="ORF">B9Q01_10515</name>
</gene>
<dbReference type="Proteomes" id="UP000240880">
    <property type="component" value="Unassembled WGS sequence"/>
</dbReference>
<reference evidence="1 2" key="1">
    <citation type="submission" date="2017-04" db="EMBL/GenBank/DDBJ databases">
        <title>Novel microbial lineages endemic to geothermal iron-oxide mats fill important gaps in the evolutionary history of Archaea.</title>
        <authorList>
            <person name="Jay Z.J."/>
            <person name="Beam J.P."/>
            <person name="Dlakic M."/>
            <person name="Rusch D.B."/>
            <person name="Kozubal M.A."/>
            <person name="Inskeep W.P."/>
        </authorList>
    </citation>
    <scope>NUCLEOTIDE SEQUENCE [LARGE SCALE GENOMIC DNA]</scope>
    <source>
        <strain evidence="1">OSP_D</strain>
    </source>
</reference>
<accession>A0A2R6A5Z1</accession>